<name>A0A1K1RX45_9PSEU</name>
<dbReference type="AlphaFoldDB" id="A0A1K1RX45"/>
<feature type="region of interest" description="Disordered" evidence="1">
    <location>
        <begin position="1"/>
        <end position="22"/>
    </location>
</feature>
<reference evidence="3" key="1">
    <citation type="submission" date="2016-11" db="EMBL/GenBank/DDBJ databases">
        <authorList>
            <person name="Varghese N."/>
            <person name="Submissions S."/>
        </authorList>
    </citation>
    <scope>NUCLEOTIDE SEQUENCE [LARGE SCALE GENOMIC DNA]</scope>
    <source>
        <strain evidence="3">DSM 44671</strain>
    </source>
</reference>
<accession>A0A1K1RX45</accession>
<evidence type="ECO:0000256" key="1">
    <source>
        <dbReference type="SAM" id="MobiDB-lite"/>
    </source>
</evidence>
<sequence>MSAAAPGGRLDRVKPTRAEQRRARRALLRQTATVAFALLLPLGRRKAVKATSRDLASVEVAFTALRTG</sequence>
<dbReference type="Proteomes" id="UP000182740">
    <property type="component" value="Unassembled WGS sequence"/>
</dbReference>
<evidence type="ECO:0000313" key="2">
    <source>
        <dbReference type="EMBL" id="SFW76351.1"/>
    </source>
</evidence>
<organism evidence="2 3">
    <name type="scientific">Amycolatopsis australiensis</name>
    <dbReference type="NCBI Taxonomy" id="546364"/>
    <lineage>
        <taxon>Bacteria</taxon>
        <taxon>Bacillati</taxon>
        <taxon>Actinomycetota</taxon>
        <taxon>Actinomycetes</taxon>
        <taxon>Pseudonocardiales</taxon>
        <taxon>Pseudonocardiaceae</taxon>
        <taxon>Amycolatopsis</taxon>
    </lineage>
</organism>
<protein>
    <submittedName>
        <fullName evidence="2">Uncharacterized protein</fullName>
    </submittedName>
</protein>
<gene>
    <name evidence="2" type="ORF">SAMN04489730_4115</name>
</gene>
<feature type="compositionally biased region" description="Basic and acidic residues" evidence="1">
    <location>
        <begin position="9"/>
        <end position="21"/>
    </location>
</feature>
<dbReference type="EMBL" id="FPJG01000006">
    <property type="protein sequence ID" value="SFW76351.1"/>
    <property type="molecule type" value="Genomic_DNA"/>
</dbReference>
<proteinExistence type="predicted"/>
<keyword evidence="3" id="KW-1185">Reference proteome</keyword>
<evidence type="ECO:0000313" key="3">
    <source>
        <dbReference type="Proteomes" id="UP000182740"/>
    </source>
</evidence>